<proteinExistence type="predicted"/>
<dbReference type="InterPro" id="IPR010684">
    <property type="entry name" value="RNA_pol_II_trans_fac_SIII_A"/>
</dbReference>
<evidence type="ECO:0000256" key="1">
    <source>
        <dbReference type="SAM" id="MobiDB-lite"/>
    </source>
</evidence>
<dbReference type="PANTHER" id="PTHR15141">
    <property type="entry name" value="TRANSCRIPTION ELONGATION FACTOR B POLYPEPTIDE 3"/>
    <property type="match status" value="1"/>
</dbReference>
<dbReference type="GO" id="GO:0070449">
    <property type="term" value="C:elongin complex"/>
    <property type="evidence" value="ECO:0007669"/>
    <property type="project" value="InterPro"/>
</dbReference>
<dbReference type="GO" id="GO:0006368">
    <property type="term" value="P:transcription elongation by RNA polymerase II"/>
    <property type="evidence" value="ECO:0007669"/>
    <property type="project" value="InterPro"/>
</dbReference>
<feature type="compositionally biased region" description="Low complexity" evidence="1">
    <location>
        <begin position="238"/>
        <end position="273"/>
    </location>
</feature>
<dbReference type="InterPro" id="IPR051870">
    <property type="entry name" value="Elongin-A_domain"/>
</dbReference>
<protein>
    <recommendedName>
        <fullName evidence="4">Elongin-A</fullName>
    </recommendedName>
</protein>
<evidence type="ECO:0008006" key="4">
    <source>
        <dbReference type="Google" id="ProtNLM"/>
    </source>
</evidence>
<feature type="region of interest" description="Disordered" evidence="1">
    <location>
        <begin position="209"/>
        <end position="316"/>
    </location>
</feature>
<dbReference type="Proteomes" id="UP001337655">
    <property type="component" value="Unassembled WGS sequence"/>
</dbReference>
<dbReference type="PANTHER" id="PTHR15141:SF76">
    <property type="entry name" value="TRANSCRIPTION ELONGATION FACTOR B POLYPEPTIDE 3"/>
    <property type="match status" value="1"/>
</dbReference>
<feature type="region of interest" description="Disordered" evidence="1">
    <location>
        <begin position="136"/>
        <end position="165"/>
    </location>
</feature>
<reference evidence="2 3" key="1">
    <citation type="submission" date="2023-08" db="EMBL/GenBank/DDBJ databases">
        <title>Black Yeasts Isolated from many extreme environments.</title>
        <authorList>
            <person name="Coleine C."/>
            <person name="Stajich J.E."/>
            <person name="Selbmann L."/>
        </authorList>
    </citation>
    <scope>NUCLEOTIDE SEQUENCE [LARGE SCALE GENOMIC DNA]</scope>
    <source>
        <strain evidence="2 3">CCFEE 5935</strain>
    </source>
</reference>
<dbReference type="Gene3D" id="6.10.250.3180">
    <property type="match status" value="1"/>
</dbReference>
<gene>
    <name evidence="2" type="ORF">LTR77_005933</name>
</gene>
<sequence length="316" mass="34980">MSPPTLLAMAQRACIRDLPSLFEVGDMPYDVAYPILRKLTDPNQLRRIEEASPHIADRSKDLWISFIARDIPFWREKLLEPRNPRSWWKVYRKMVREEAHAKEEQEAQLAAAMKGEQKKKQDNQLNFVNKIISYPKGADLPPGKHHAPQPPKPIRPKLKNAKTGSDVINTIRKESKLASTMKGTNSRALQPVMGKMANGQLTRRFFSSKSQIPRAPQSMIDQHQQAKKRPTPSPPARVVPAAPRVGSQPSSSAGEGSRSRPAGAASPPAQVVPAPGPRSSAPVRVSEKPASPSPAPTLVRKRPAPSIFMPAKKRKV</sequence>
<accession>A0AAV9P9Z6</accession>
<name>A0AAV9P9Z6_9PEZI</name>
<comment type="caution">
    <text evidence="2">The sequence shown here is derived from an EMBL/GenBank/DDBJ whole genome shotgun (WGS) entry which is preliminary data.</text>
</comment>
<keyword evidence="3" id="KW-1185">Reference proteome</keyword>
<organism evidence="2 3">
    <name type="scientific">Saxophila tyrrhenica</name>
    <dbReference type="NCBI Taxonomy" id="1690608"/>
    <lineage>
        <taxon>Eukaryota</taxon>
        <taxon>Fungi</taxon>
        <taxon>Dikarya</taxon>
        <taxon>Ascomycota</taxon>
        <taxon>Pezizomycotina</taxon>
        <taxon>Dothideomycetes</taxon>
        <taxon>Dothideomycetidae</taxon>
        <taxon>Mycosphaerellales</taxon>
        <taxon>Extremaceae</taxon>
        <taxon>Saxophila</taxon>
    </lineage>
</organism>
<dbReference type="Pfam" id="PF06881">
    <property type="entry name" value="Elongin_A"/>
    <property type="match status" value="1"/>
</dbReference>
<evidence type="ECO:0000313" key="2">
    <source>
        <dbReference type="EMBL" id="KAK5168624.1"/>
    </source>
</evidence>
<dbReference type="RefSeq" id="XP_064658090.1">
    <property type="nucleotide sequence ID" value="XM_064803175.1"/>
</dbReference>
<evidence type="ECO:0000313" key="3">
    <source>
        <dbReference type="Proteomes" id="UP001337655"/>
    </source>
</evidence>
<dbReference type="EMBL" id="JAVRRT010000009">
    <property type="protein sequence ID" value="KAK5168624.1"/>
    <property type="molecule type" value="Genomic_DNA"/>
</dbReference>
<dbReference type="AlphaFoldDB" id="A0AAV9P9Z6"/>
<dbReference type="GeneID" id="89927273"/>